<accession>A0ABZ0QTY4</accession>
<evidence type="ECO:0000256" key="6">
    <source>
        <dbReference type="ARBA" id="ARBA00023225"/>
    </source>
</evidence>
<comment type="function">
    <text evidence="1">Needed for flagellar regrowth and assembly.</text>
</comment>
<dbReference type="Pfam" id="PF02108">
    <property type="entry name" value="FliH"/>
    <property type="match status" value="1"/>
</dbReference>
<evidence type="ECO:0000256" key="4">
    <source>
        <dbReference type="ARBA" id="ARBA00022795"/>
    </source>
</evidence>
<evidence type="ECO:0000313" key="11">
    <source>
        <dbReference type="Proteomes" id="UP001304683"/>
    </source>
</evidence>
<dbReference type="RefSeq" id="WP_318751390.1">
    <property type="nucleotide sequence ID" value="NZ_CP132508.1"/>
</dbReference>
<reference evidence="10 11" key="1">
    <citation type="submission" date="2023-08" db="EMBL/GenBank/DDBJ databases">
        <title>Genome sequence of Thermaerobacter compostii strain Ins1, a spore-forming filamentous bacterium isolated from a deep geothermal reservoir.</title>
        <authorList>
            <person name="Bregnard D."/>
            <person name="Gonzalez D."/>
            <person name="Junier P."/>
        </authorList>
    </citation>
    <scope>NUCLEOTIDE SEQUENCE [LARGE SCALE GENOMIC DNA]</scope>
    <source>
        <strain evidence="10 11">Ins1</strain>
    </source>
</reference>
<feature type="compositionally biased region" description="Low complexity" evidence="8">
    <location>
        <begin position="372"/>
        <end position="388"/>
    </location>
</feature>
<dbReference type="InterPro" id="IPR051472">
    <property type="entry name" value="T3SS_Stator/FliH"/>
</dbReference>
<gene>
    <name evidence="10" type="ORF">Q5761_04810</name>
</gene>
<feature type="domain" description="Flagellar assembly protein FliH/Type III secretion system HrpE" evidence="9">
    <location>
        <begin position="233"/>
        <end position="343"/>
    </location>
</feature>
<keyword evidence="5" id="KW-0653">Protein transport</keyword>
<feature type="coiled-coil region" evidence="7">
    <location>
        <begin position="180"/>
        <end position="234"/>
    </location>
</feature>
<evidence type="ECO:0000256" key="2">
    <source>
        <dbReference type="ARBA" id="ARBA00006602"/>
    </source>
</evidence>
<evidence type="ECO:0000256" key="7">
    <source>
        <dbReference type="SAM" id="Coils"/>
    </source>
</evidence>
<evidence type="ECO:0000256" key="3">
    <source>
        <dbReference type="ARBA" id="ARBA00022448"/>
    </source>
</evidence>
<feature type="compositionally biased region" description="Low complexity" evidence="8">
    <location>
        <begin position="10"/>
        <end position="24"/>
    </location>
</feature>
<evidence type="ECO:0000256" key="1">
    <source>
        <dbReference type="ARBA" id="ARBA00003041"/>
    </source>
</evidence>
<feature type="compositionally biased region" description="Gly residues" evidence="8">
    <location>
        <begin position="25"/>
        <end position="42"/>
    </location>
</feature>
<evidence type="ECO:0000313" key="10">
    <source>
        <dbReference type="EMBL" id="WPD19970.1"/>
    </source>
</evidence>
<dbReference type="Proteomes" id="UP001304683">
    <property type="component" value="Chromosome"/>
</dbReference>
<comment type="similarity">
    <text evidence="2">Belongs to the FliH family.</text>
</comment>
<dbReference type="PANTHER" id="PTHR34982">
    <property type="entry name" value="YOP PROTEINS TRANSLOCATION PROTEIN L"/>
    <property type="match status" value="1"/>
</dbReference>
<feature type="compositionally biased region" description="Gly residues" evidence="8">
    <location>
        <begin position="360"/>
        <end position="371"/>
    </location>
</feature>
<feature type="compositionally biased region" description="Low complexity" evidence="8">
    <location>
        <begin position="408"/>
        <end position="419"/>
    </location>
</feature>
<feature type="region of interest" description="Disordered" evidence="8">
    <location>
        <begin position="408"/>
        <end position="427"/>
    </location>
</feature>
<evidence type="ECO:0000256" key="8">
    <source>
        <dbReference type="SAM" id="MobiDB-lite"/>
    </source>
</evidence>
<keyword evidence="4" id="KW-1005">Bacterial flagellum biogenesis</keyword>
<dbReference type="PANTHER" id="PTHR34982:SF1">
    <property type="entry name" value="FLAGELLAR ASSEMBLY PROTEIN FLIH"/>
    <property type="match status" value="1"/>
</dbReference>
<feature type="region of interest" description="Disordered" evidence="8">
    <location>
        <begin position="354"/>
        <end position="403"/>
    </location>
</feature>
<evidence type="ECO:0000259" key="9">
    <source>
        <dbReference type="Pfam" id="PF02108"/>
    </source>
</evidence>
<name>A0ABZ0QTY4_9FIRM</name>
<evidence type="ECO:0000256" key="5">
    <source>
        <dbReference type="ARBA" id="ARBA00022927"/>
    </source>
</evidence>
<keyword evidence="3" id="KW-0813">Transport</keyword>
<feature type="compositionally biased region" description="Low complexity" evidence="8">
    <location>
        <begin position="66"/>
        <end position="78"/>
    </location>
</feature>
<sequence>MRSWSEVERGAAAATALRRPAAPGAAGGGDGGEGTAVGGRGPAGSSRVEVARPWTPGVLAAGGGRRSPSGRRAAAGTVAAGGGDGRGAEAPGAGTRGRAQPWTPAPVAAEDGVGDRRADLAPVGDAAPRGQGPSPGGRGWDSPAAPVARGAEVAGWAAAVPAGDGARARRRARRWLERARRTATAHLERARREADDLRRRAWQEGFARGEAEGRARWEAAQRRLEEQVASQRRDLEARYRRLLAASAEPLLELALAIARRVAGQQLAADPTALRAQVEEALARLGAEGARVLLHPESLAQLEGTAPLAPGVELVGDLTLAPGDFRVESPRGQVDGRVAAQVDRLGRVLREQGLGAVPPVEGGGLTGLGAGGEAQEPGSGAASPHEAAAPGGGPGPVGASAAGAAIRPAAVPPAAARTPGGAEGRDPA</sequence>
<dbReference type="EMBL" id="CP132508">
    <property type="protein sequence ID" value="WPD19970.1"/>
    <property type="molecule type" value="Genomic_DNA"/>
</dbReference>
<feature type="region of interest" description="Disordered" evidence="8">
    <location>
        <begin position="1"/>
        <end position="146"/>
    </location>
</feature>
<organism evidence="10 11">
    <name type="scientific">Thermaerobacter composti</name>
    <dbReference type="NCBI Taxonomy" id="554949"/>
    <lineage>
        <taxon>Bacteria</taxon>
        <taxon>Bacillati</taxon>
        <taxon>Bacillota</taxon>
        <taxon>Clostridia</taxon>
        <taxon>Eubacteriales</taxon>
        <taxon>Clostridiales Family XVII. Incertae Sedis</taxon>
        <taxon>Thermaerobacter</taxon>
    </lineage>
</organism>
<keyword evidence="7" id="KW-0175">Coiled coil</keyword>
<protein>
    <submittedName>
        <fullName evidence="10">FliH/SctL family protein</fullName>
    </submittedName>
</protein>
<keyword evidence="11" id="KW-1185">Reference proteome</keyword>
<keyword evidence="6" id="KW-1006">Bacterial flagellum protein export</keyword>
<dbReference type="InterPro" id="IPR018035">
    <property type="entry name" value="Flagellar_FliH/T3SS_HrpE"/>
</dbReference>
<proteinExistence type="inferred from homology"/>